<evidence type="ECO:0000256" key="6">
    <source>
        <dbReference type="ARBA" id="ARBA00022777"/>
    </source>
</evidence>
<dbReference type="Gene3D" id="1.10.8.500">
    <property type="entry name" value="HAMP domain in histidine kinase"/>
    <property type="match status" value="1"/>
</dbReference>
<dbReference type="CDD" id="cd18774">
    <property type="entry name" value="PDC2_HK_sensor"/>
    <property type="match status" value="1"/>
</dbReference>
<dbReference type="Proteomes" id="UP001141950">
    <property type="component" value="Unassembled WGS sequence"/>
</dbReference>
<dbReference type="SUPFAM" id="SSF55874">
    <property type="entry name" value="ATPase domain of HSP90 chaperone/DNA topoisomerase II/histidine kinase"/>
    <property type="match status" value="1"/>
</dbReference>
<evidence type="ECO:0000313" key="12">
    <source>
        <dbReference type="Proteomes" id="UP001141950"/>
    </source>
</evidence>
<comment type="subcellular location">
    <subcellularLocation>
        <location evidence="1">Cell membrane</location>
        <topology evidence="1">Multi-pass membrane protein</topology>
    </subcellularLocation>
</comment>
<evidence type="ECO:0000259" key="10">
    <source>
        <dbReference type="PROSITE" id="PS50885"/>
    </source>
</evidence>
<gene>
    <name evidence="11" type="ORF">NQZ67_24200</name>
</gene>
<keyword evidence="3" id="KW-0597">Phosphoprotein</keyword>
<evidence type="ECO:0000256" key="4">
    <source>
        <dbReference type="ARBA" id="ARBA00022679"/>
    </source>
</evidence>
<dbReference type="InterPro" id="IPR050640">
    <property type="entry name" value="Bact_2-comp_sensor_kinase"/>
</dbReference>
<dbReference type="InterPro" id="IPR003660">
    <property type="entry name" value="HAMP_dom"/>
</dbReference>
<keyword evidence="2" id="KW-1003">Cell membrane</keyword>
<dbReference type="Gene3D" id="3.30.450.20">
    <property type="entry name" value="PAS domain"/>
    <property type="match status" value="1"/>
</dbReference>
<comment type="caution">
    <text evidence="11">The sequence shown here is derived from an EMBL/GenBank/DDBJ whole genome shotgun (WGS) entry which is preliminary data.</text>
</comment>
<sequence length="608" mass="67619">MGRRLIQGFKNQELARKLIWINFLLVLVPLAAMGIYTFGSFERTMEKNVGSYQLQTVKQITLNIDTYMSELNRLTLTPYSYKEIMDFIGSEREPGQRLELKEIDSLNQFVSSIFINGRIDIMGVSLYGEKGASYVVLPESQYVTTYKLDDSAEWLVQARERFGQPTFITTHEVQATSGMTYQVFSIARELRSFDTGETLGYIVLDIDPASVRKILLEADPGRKESVYIIDGSGRTVITRDDTPTVLELGAPQGEGTLHLKGDGDGDNRLVAYVTSDVTGWTTVSAVPVKELMKDSLIVRNSIALAGFICIGLAMLLSVFLAFRITMPLRKLSRLMRKVEQGELNVAFPVTSADEVGQLGSTFNTMVSKLSELGYLLYETEIREKDAQIAALQSKINPHFLYNTLGSISMYAELEGNREIVTMANNLGKLLRYSLSSRKEEVTLRDELVHVNGYMGIQKIRYEERLRFELDIDEGALDCKVIPLMIQPIVENAINHGIDKGVGEGRIRVSGRESEGVLTIIVEDDGIGLGTDELELLRTRLRYSKDLGGKTGNGLLNVHRRIVLHFGEPHGVMLESMPFQGLRVIMTLPASNVSAEQPESGGEDGQAAG</sequence>
<dbReference type="EMBL" id="JANIPJ010000022">
    <property type="protein sequence ID" value="MCR2806992.1"/>
    <property type="molecule type" value="Genomic_DNA"/>
</dbReference>
<dbReference type="SUPFAM" id="SSF158472">
    <property type="entry name" value="HAMP domain-like"/>
    <property type="match status" value="1"/>
</dbReference>
<dbReference type="InterPro" id="IPR010559">
    <property type="entry name" value="Sig_transdc_His_kin_internal"/>
</dbReference>
<dbReference type="PANTHER" id="PTHR34220">
    <property type="entry name" value="SENSOR HISTIDINE KINASE YPDA"/>
    <property type="match status" value="1"/>
</dbReference>
<dbReference type="SMART" id="SM00387">
    <property type="entry name" value="HATPase_c"/>
    <property type="match status" value="1"/>
</dbReference>
<dbReference type="Pfam" id="PF02743">
    <property type="entry name" value="dCache_1"/>
    <property type="match status" value="1"/>
</dbReference>
<dbReference type="Pfam" id="PF00672">
    <property type="entry name" value="HAMP"/>
    <property type="match status" value="1"/>
</dbReference>
<keyword evidence="4" id="KW-0808">Transferase</keyword>
<dbReference type="RefSeq" id="WP_257451036.1">
    <property type="nucleotide sequence ID" value="NZ_JANIPJ010000022.1"/>
</dbReference>
<dbReference type="SMART" id="SM00304">
    <property type="entry name" value="HAMP"/>
    <property type="match status" value="1"/>
</dbReference>
<dbReference type="PANTHER" id="PTHR34220:SF7">
    <property type="entry name" value="SENSOR HISTIDINE KINASE YPDA"/>
    <property type="match status" value="1"/>
</dbReference>
<dbReference type="CDD" id="cd06225">
    <property type="entry name" value="HAMP"/>
    <property type="match status" value="1"/>
</dbReference>
<proteinExistence type="predicted"/>
<dbReference type="GO" id="GO:0000155">
    <property type="term" value="F:phosphorelay sensor kinase activity"/>
    <property type="evidence" value="ECO:0007669"/>
    <property type="project" value="InterPro"/>
</dbReference>
<keyword evidence="12" id="KW-1185">Reference proteome</keyword>
<evidence type="ECO:0000256" key="1">
    <source>
        <dbReference type="ARBA" id="ARBA00004651"/>
    </source>
</evidence>
<dbReference type="InterPro" id="IPR033479">
    <property type="entry name" value="dCache_1"/>
</dbReference>
<feature type="transmembrane region" description="Helical" evidence="9">
    <location>
        <begin position="302"/>
        <end position="326"/>
    </location>
</feature>
<dbReference type="Gene3D" id="3.30.565.10">
    <property type="entry name" value="Histidine kinase-like ATPase, C-terminal domain"/>
    <property type="match status" value="1"/>
</dbReference>
<dbReference type="Pfam" id="PF06580">
    <property type="entry name" value="His_kinase"/>
    <property type="match status" value="1"/>
</dbReference>
<feature type="transmembrane region" description="Helical" evidence="9">
    <location>
        <begin position="20"/>
        <end position="39"/>
    </location>
</feature>
<dbReference type="InterPro" id="IPR003594">
    <property type="entry name" value="HATPase_dom"/>
</dbReference>
<evidence type="ECO:0000256" key="7">
    <source>
        <dbReference type="ARBA" id="ARBA00022989"/>
    </source>
</evidence>
<dbReference type="AlphaFoldDB" id="A0A9X2SDD0"/>
<name>A0A9X2SDD0_9BACL</name>
<evidence type="ECO:0000256" key="8">
    <source>
        <dbReference type="ARBA" id="ARBA00023136"/>
    </source>
</evidence>
<keyword evidence="8 9" id="KW-0472">Membrane</keyword>
<keyword evidence="5 9" id="KW-0812">Transmembrane</keyword>
<evidence type="ECO:0000313" key="11">
    <source>
        <dbReference type="EMBL" id="MCR2806992.1"/>
    </source>
</evidence>
<dbReference type="GO" id="GO:0005886">
    <property type="term" value="C:plasma membrane"/>
    <property type="evidence" value="ECO:0007669"/>
    <property type="project" value="UniProtKB-SubCell"/>
</dbReference>
<keyword evidence="7 9" id="KW-1133">Transmembrane helix</keyword>
<dbReference type="InterPro" id="IPR036890">
    <property type="entry name" value="HATPase_C_sf"/>
</dbReference>
<protein>
    <submittedName>
        <fullName evidence="11">Sensor histidine kinase</fullName>
    </submittedName>
</protein>
<keyword evidence="6 11" id="KW-0418">Kinase</keyword>
<dbReference type="PROSITE" id="PS50885">
    <property type="entry name" value="HAMP"/>
    <property type="match status" value="1"/>
</dbReference>
<dbReference type="Pfam" id="PF02518">
    <property type="entry name" value="HATPase_c"/>
    <property type="match status" value="1"/>
</dbReference>
<evidence type="ECO:0000256" key="9">
    <source>
        <dbReference type="SAM" id="Phobius"/>
    </source>
</evidence>
<reference evidence="11" key="1">
    <citation type="submission" date="2022-08" db="EMBL/GenBank/DDBJ databases">
        <title>The genomic sequence of strain Paenibacillus sp. SCIV0701.</title>
        <authorList>
            <person name="Zhao H."/>
        </authorList>
    </citation>
    <scope>NUCLEOTIDE SEQUENCE</scope>
    <source>
        <strain evidence="11">SCIV0701</strain>
    </source>
</reference>
<accession>A0A9X2SDD0</accession>
<feature type="domain" description="HAMP" evidence="10">
    <location>
        <begin position="322"/>
        <end position="374"/>
    </location>
</feature>
<evidence type="ECO:0000256" key="5">
    <source>
        <dbReference type="ARBA" id="ARBA00022692"/>
    </source>
</evidence>
<evidence type="ECO:0000256" key="3">
    <source>
        <dbReference type="ARBA" id="ARBA00022553"/>
    </source>
</evidence>
<organism evidence="11 12">
    <name type="scientific">Paenibacillus soyae</name>
    <dbReference type="NCBI Taxonomy" id="2969249"/>
    <lineage>
        <taxon>Bacteria</taxon>
        <taxon>Bacillati</taxon>
        <taxon>Bacillota</taxon>
        <taxon>Bacilli</taxon>
        <taxon>Bacillales</taxon>
        <taxon>Paenibacillaceae</taxon>
        <taxon>Paenibacillus</taxon>
    </lineage>
</organism>
<evidence type="ECO:0000256" key="2">
    <source>
        <dbReference type="ARBA" id="ARBA00022475"/>
    </source>
</evidence>